<proteinExistence type="predicted"/>
<dbReference type="EMBL" id="FUWG01000021">
    <property type="protein sequence ID" value="SJZ75474.1"/>
    <property type="molecule type" value="Genomic_DNA"/>
</dbReference>
<protein>
    <submittedName>
        <fullName evidence="2">Uncharacterized protein</fullName>
    </submittedName>
</protein>
<keyword evidence="3" id="KW-1185">Reference proteome</keyword>
<sequence length="184" mass="20366">MKKLIFTIIILISLSAFVTAQNSSNAESAENSWKEIGQQGMKALKETGKFFKDAGIEIGSTVKESVKSAVASEKCYGEWVYKGKSTKTVISCNSDGTMLIEQKTGLETLYWKGVYTVALNTITFSVKESGTKTIFSSKSEQIDEKWHLLYTVQEDEVSMKIISSQIPADKDGTKFSKGIIFTKK</sequence>
<dbReference type="GeneID" id="78317472"/>
<name>A0A1T4N8C0_TREPO</name>
<evidence type="ECO:0000313" key="3">
    <source>
        <dbReference type="Proteomes" id="UP000190423"/>
    </source>
</evidence>
<dbReference type="Proteomes" id="UP000190423">
    <property type="component" value="Unassembled WGS sequence"/>
</dbReference>
<accession>A0A1T4N8C0</accession>
<organism evidence="2 3">
    <name type="scientific">Treponema porcinum</name>
    <dbReference type="NCBI Taxonomy" id="261392"/>
    <lineage>
        <taxon>Bacteria</taxon>
        <taxon>Pseudomonadati</taxon>
        <taxon>Spirochaetota</taxon>
        <taxon>Spirochaetia</taxon>
        <taxon>Spirochaetales</taxon>
        <taxon>Treponemataceae</taxon>
        <taxon>Treponema</taxon>
    </lineage>
</organism>
<feature type="chain" id="PRO_5013046570" evidence="1">
    <location>
        <begin position="21"/>
        <end position="184"/>
    </location>
</feature>
<keyword evidence="1" id="KW-0732">Signal</keyword>
<feature type="signal peptide" evidence="1">
    <location>
        <begin position="1"/>
        <end position="20"/>
    </location>
</feature>
<dbReference type="OrthoDB" id="9993422at2"/>
<evidence type="ECO:0000256" key="1">
    <source>
        <dbReference type="SAM" id="SignalP"/>
    </source>
</evidence>
<reference evidence="2 3" key="1">
    <citation type="submission" date="2017-02" db="EMBL/GenBank/DDBJ databases">
        <authorList>
            <person name="Peterson S.W."/>
        </authorList>
    </citation>
    <scope>NUCLEOTIDE SEQUENCE [LARGE SCALE GENOMIC DNA]</scope>
    <source>
        <strain evidence="2 3">ATCC BAA-908</strain>
    </source>
</reference>
<dbReference type="STRING" id="261392.SAMN02745149_02205"/>
<dbReference type="AlphaFoldDB" id="A0A1T4N8C0"/>
<evidence type="ECO:0000313" key="2">
    <source>
        <dbReference type="EMBL" id="SJZ75474.1"/>
    </source>
</evidence>
<gene>
    <name evidence="2" type="ORF">SAMN02745149_02205</name>
</gene>
<dbReference type="RefSeq" id="WP_078934083.1">
    <property type="nucleotide sequence ID" value="NZ_FUWG01000021.1"/>
</dbReference>